<dbReference type="GO" id="GO:0003723">
    <property type="term" value="F:RNA binding"/>
    <property type="evidence" value="ECO:0007669"/>
    <property type="project" value="UniProtKB-KW"/>
</dbReference>
<protein>
    <recommendedName>
        <fullName evidence="7">Ribosomal RNA-processing protein 40</fullName>
    </recommendedName>
</protein>
<keyword evidence="4" id="KW-0698">rRNA processing</keyword>
<dbReference type="GO" id="GO:0071034">
    <property type="term" value="P:CUT catabolic process"/>
    <property type="evidence" value="ECO:0007669"/>
    <property type="project" value="TreeGrafter"/>
</dbReference>
<dbReference type="PANTHER" id="PTHR21321">
    <property type="entry name" value="PNAS-3 RELATED"/>
    <property type="match status" value="1"/>
</dbReference>
<evidence type="ECO:0000256" key="3">
    <source>
        <dbReference type="ARBA" id="ARBA00022490"/>
    </source>
</evidence>
<organism evidence="9 10">
    <name type="scientific">Chloropicon roscoffensis</name>
    <dbReference type="NCBI Taxonomy" id="1461544"/>
    <lineage>
        <taxon>Eukaryota</taxon>
        <taxon>Viridiplantae</taxon>
        <taxon>Chlorophyta</taxon>
        <taxon>Chloropicophyceae</taxon>
        <taxon>Chloropicales</taxon>
        <taxon>Chloropicaceae</taxon>
        <taxon>Chloropicon</taxon>
    </lineage>
</organism>
<dbReference type="GO" id="GO:0071035">
    <property type="term" value="P:nuclear polyadenylation-dependent rRNA catabolic process"/>
    <property type="evidence" value="ECO:0007669"/>
    <property type="project" value="TreeGrafter"/>
</dbReference>
<dbReference type="InterPro" id="IPR004088">
    <property type="entry name" value="KH_dom_type_1"/>
</dbReference>
<evidence type="ECO:0000313" key="9">
    <source>
        <dbReference type="EMBL" id="WZN64441.1"/>
    </source>
</evidence>
<dbReference type="InterPro" id="IPR026699">
    <property type="entry name" value="Exosome_RNA_bind1/RRP40/RRP4"/>
</dbReference>
<dbReference type="InterPro" id="IPR037319">
    <property type="entry name" value="Rrp40_S1"/>
</dbReference>
<name>A0AAX4PFA5_9CHLO</name>
<dbReference type="AlphaFoldDB" id="A0AAX4PFA5"/>
<comment type="subcellular location">
    <subcellularLocation>
        <location evidence="1">Nucleus</location>
        <location evidence="1">Nucleolus</location>
    </subcellularLocation>
</comment>
<feature type="domain" description="K Homology" evidence="8">
    <location>
        <begin position="165"/>
        <end position="215"/>
    </location>
</feature>
<comment type="similarity">
    <text evidence="2">Belongs to the RRP40 family.</text>
</comment>
<keyword evidence="9" id="KW-0378">Hydrolase</keyword>
<evidence type="ECO:0000256" key="1">
    <source>
        <dbReference type="ARBA" id="ARBA00004604"/>
    </source>
</evidence>
<keyword evidence="10" id="KW-1185">Reference proteome</keyword>
<dbReference type="GO" id="GO:0000177">
    <property type="term" value="C:cytoplasmic exosome (RNase complex)"/>
    <property type="evidence" value="ECO:0007669"/>
    <property type="project" value="TreeGrafter"/>
</dbReference>
<dbReference type="GO" id="GO:0005730">
    <property type="term" value="C:nucleolus"/>
    <property type="evidence" value="ECO:0007669"/>
    <property type="project" value="UniProtKB-SubCell"/>
</dbReference>
<evidence type="ECO:0000256" key="2">
    <source>
        <dbReference type="ARBA" id="ARBA00007841"/>
    </source>
</evidence>
<evidence type="ECO:0000256" key="7">
    <source>
        <dbReference type="ARBA" id="ARBA00030615"/>
    </source>
</evidence>
<keyword evidence="6" id="KW-0694">RNA-binding</keyword>
<dbReference type="Gene3D" id="3.30.1370.10">
    <property type="entry name" value="K Homology domain, type 1"/>
    <property type="match status" value="1"/>
</dbReference>
<dbReference type="PANTHER" id="PTHR21321:SF1">
    <property type="entry name" value="EXOSOME COMPLEX COMPONENT RRP40"/>
    <property type="match status" value="1"/>
</dbReference>
<proteinExistence type="inferred from homology"/>
<dbReference type="GO" id="GO:0000467">
    <property type="term" value="P:exonucleolytic trimming to generate mature 3'-end of 5.8S rRNA from tricistronic rRNA transcript (SSU-rRNA, 5.8S rRNA, LSU-rRNA)"/>
    <property type="evidence" value="ECO:0007669"/>
    <property type="project" value="TreeGrafter"/>
</dbReference>
<keyword evidence="9" id="KW-0269">Exonuclease</keyword>
<dbReference type="GO" id="GO:0071038">
    <property type="term" value="P:TRAMP-dependent tRNA surveillance pathway"/>
    <property type="evidence" value="ECO:0007669"/>
    <property type="project" value="TreeGrafter"/>
</dbReference>
<keyword evidence="5" id="KW-0271">Exosome</keyword>
<dbReference type="Pfam" id="PF15985">
    <property type="entry name" value="KH_6"/>
    <property type="match status" value="1"/>
</dbReference>
<dbReference type="EMBL" id="CP151509">
    <property type="protein sequence ID" value="WZN64441.1"/>
    <property type="molecule type" value="Genomic_DNA"/>
</dbReference>
<evidence type="ECO:0000259" key="8">
    <source>
        <dbReference type="Pfam" id="PF15985"/>
    </source>
</evidence>
<dbReference type="Pfam" id="PF21262">
    <property type="entry name" value="RRP40_S1"/>
    <property type="match status" value="1"/>
</dbReference>
<dbReference type="InterPro" id="IPR036612">
    <property type="entry name" value="KH_dom_type_1_sf"/>
</dbReference>
<dbReference type="SUPFAM" id="SSF50249">
    <property type="entry name" value="Nucleic acid-binding proteins"/>
    <property type="match status" value="1"/>
</dbReference>
<dbReference type="GO" id="GO:0004527">
    <property type="term" value="F:exonuclease activity"/>
    <property type="evidence" value="ECO:0007669"/>
    <property type="project" value="UniProtKB-KW"/>
</dbReference>
<dbReference type="GO" id="GO:0000176">
    <property type="term" value="C:nuclear exosome (RNase complex)"/>
    <property type="evidence" value="ECO:0007669"/>
    <property type="project" value="TreeGrafter"/>
</dbReference>
<dbReference type="GO" id="GO:0071051">
    <property type="term" value="P:poly(A)-dependent snoRNA 3'-end processing"/>
    <property type="evidence" value="ECO:0007669"/>
    <property type="project" value="TreeGrafter"/>
</dbReference>
<keyword evidence="9" id="KW-0540">Nuclease</keyword>
<dbReference type="SUPFAM" id="SSF54791">
    <property type="entry name" value="Eukaryotic type KH-domain (KH-domain type I)"/>
    <property type="match status" value="1"/>
</dbReference>
<dbReference type="Gene3D" id="2.40.50.140">
    <property type="entry name" value="Nucleic acid-binding proteins"/>
    <property type="match status" value="1"/>
</dbReference>
<dbReference type="FunFam" id="2.40.50.140:FF:000127">
    <property type="entry name" value="Exosome complex component RRP40"/>
    <property type="match status" value="1"/>
</dbReference>
<evidence type="ECO:0000256" key="5">
    <source>
        <dbReference type="ARBA" id="ARBA00022835"/>
    </source>
</evidence>
<dbReference type="CDD" id="cd05790">
    <property type="entry name" value="S1_Rrp40"/>
    <property type="match status" value="1"/>
</dbReference>
<evidence type="ECO:0000313" key="10">
    <source>
        <dbReference type="Proteomes" id="UP001472866"/>
    </source>
</evidence>
<evidence type="ECO:0000256" key="4">
    <source>
        <dbReference type="ARBA" id="ARBA00022552"/>
    </source>
</evidence>
<evidence type="ECO:0000256" key="6">
    <source>
        <dbReference type="ARBA" id="ARBA00022884"/>
    </source>
</evidence>
<dbReference type="Proteomes" id="UP001472866">
    <property type="component" value="Chromosome 09"/>
</dbReference>
<sequence length="262" mass="28460">MAMAEKEGRTCVPGEVIARVPRDGGPAGTTVRLGSGTSQNKCGQVTLAIRTTKAGTLKQQGKREVKRFWVETRHQRYVPSMDDLVVGIVMECHGETYSVDVGGPQAALLPILGFEGATRRNRPMLSLGDVVYARVSLADRDIDPELLCTEKISAKPKGLGPLKAGYVLKVQTGCSRELLSGEHGDQGVLQLLGDHLDYECCLGVNGYVWVKGSTAAETLMVKNAIENYQSISFGARGEQEETRKRVRRMVGDLVRRRGGDEG</sequence>
<keyword evidence="3" id="KW-0963">Cytoplasm</keyword>
<gene>
    <name evidence="9" type="ORF">HKI87_09g59970</name>
</gene>
<reference evidence="9 10" key="1">
    <citation type="submission" date="2024-03" db="EMBL/GenBank/DDBJ databases">
        <title>Complete genome sequence of the green alga Chloropicon roscoffensis RCC1871.</title>
        <authorList>
            <person name="Lemieux C."/>
            <person name="Pombert J.-F."/>
            <person name="Otis C."/>
            <person name="Turmel M."/>
        </authorList>
    </citation>
    <scope>NUCLEOTIDE SEQUENCE [LARGE SCALE GENOMIC DNA]</scope>
    <source>
        <strain evidence="9 10">RCC1871</strain>
    </source>
</reference>
<dbReference type="InterPro" id="IPR012340">
    <property type="entry name" value="NA-bd_OB-fold"/>
</dbReference>
<accession>A0AAX4PFA5</accession>
<dbReference type="GO" id="GO:0034475">
    <property type="term" value="P:U4 snRNA 3'-end processing"/>
    <property type="evidence" value="ECO:0007669"/>
    <property type="project" value="TreeGrafter"/>
</dbReference>